<dbReference type="InterPro" id="IPR015422">
    <property type="entry name" value="PyrdxlP-dep_Trfase_small"/>
</dbReference>
<evidence type="ECO:0000256" key="3">
    <source>
        <dbReference type="ARBA" id="ARBA00022898"/>
    </source>
</evidence>
<dbReference type="InterPro" id="IPR004839">
    <property type="entry name" value="Aminotransferase_I/II_large"/>
</dbReference>
<dbReference type="RefSeq" id="WP_377743732.1">
    <property type="nucleotide sequence ID" value="NZ_JBHRXJ010000004.1"/>
</dbReference>
<keyword evidence="3" id="KW-0663">Pyridoxal phosphate</keyword>
<evidence type="ECO:0000256" key="1">
    <source>
        <dbReference type="ARBA" id="ARBA00001933"/>
    </source>
</evidence>
<comment type="cofactor">
    <cofactor evidence="1">
        <name>pyridoxal 5'-phosphate</name>
        <dbReference type="ChEBI" id="CHEBI:597326"/>
    </cofactor>
</comment>
<evidence type="ECO:0000256" key="2">
    <source>
        <dbReference type="ARBA" id="ARBA00022679"/>
    </source>
</evidence>
<dbReference type="Proteomes" id="UP001595721">
    <property type="component" value="Unassembled WGS sequence"/>
</dbReference>
<dbReference type="SUPFAM" id="SSF53383">
    <property type="entry name" value="PLP-dependent transferases"/>
    <property type="match status" value="1"/>
</dbReference>
<comment type="caution">
    <text evidence="5">The sequence shown here is derived from an EMBL/GenBank/DDBJ whole genome shotgun (WGS) entry which is preliminary data.</text>
</comment>
<accession>A0ABV7R547</accession>
<reference evidence="6" key="1">
    <citation type="journal article" date="2019" name="Int. J. Syst. Evol. Microbiol.">
        <title>The Global Catalogue of Microorganisms (GCM) 10K type strain sequencing project: providing services to taxonomists for standard genome sequencing and annotation.</title>
        <authorList>
            <consortium name="The Broad Institute Genomics Platform"/>
            <consortium name="The Broad Institute Genome Sequencing Center for Infectious Disease"/>
            <person name="Wu L."/>
            <person name="Ma J."/>
        </authorList>
    </citation>
    <scope>NUCLEOTIDE SEQUENCE [LARGE SCALE GENOMIC DNA]</scope>
    <source>
        <strain evidence="6">KCTC 42899</strain>
    </source>
</reference>
<organism evidence="5 6">
    <name type="scientific">Paracoccus mangrovi</name>
    <dbReference type="NCBI Taxonomy" id="1715645"/>
    <lineage>
        <taxon>Bacteria</taxon>
        <taxon>Pseudomonadati</taxon>
        <taxon>Pseudomonadota</taxon>
        <taxon>Alphaproteobacteria</taxon>
        <taxon>Rhodobacterales</taxon>
        <taxon>Paracoccaceae</taxon>
        <taxon>Paracoccus</taxon>
    </lineage>
</organism>
<dbReference type="GO" id="GO:0008710">
    <property type="term" value="F:8-amino-7-oxononanoate synthase activity"/>
    <property type="evidence" value="ECO:0007669"/>
    <property type="project" value="UniProtKB-EC"/>
</dbReference>
<dbReference type="Gene3D" id="3.90.1150.10">
    <property type="entry name" value="Aspartate Aminotransferase, domain 1"/>
    <property type="match status" value="1"/>
</dbReference>
<dbReference type="PANTHER" id="PTHR13693">
    <property type="entry name" value="CLASS II AMINOTRANSFERASE/8-AMINO-7-OXONONANOATE SYNTHASE"/>
    <property type="match status" value="1"/>
</dbReference>
<dbReference type="InterPro" id="IPR015421">
    <property type="entry name" value="PyrdxlP-dep_Trfase_major"/>
</dbReference>
<keyword evidence="2 5" id="KW-0808">Transferase</keyword>
<proteinExistence type="predicted"/>
<dbReference type="EC" id="2.3.1.47" evidence="5"/>
<sequence>MTLAPFERLLGALDQRQRRRSLQPITGLDFASNDYLGLAGSDLVRDLAVAALRRGVPPGAGAARLLRGNHDAFARLEDTAAAHFGSAAALYFGSGFAANLGLFAGLPAQRDLVLHDALIHASSRDGMRLGAAESRSFAHNDVQAARTEIRAWRKTGGTGQVWLAVESLYSMDGDRAPLADFHDLAQECDGFLVVDEAHATGVWGPQGRGFSASIAGNERVVTLHTCGKALGVQGALICAAAPVIQTLINRARSFVYSTAPSPLLAEVLRGVLMAGDELAARRAALRDRIDRLPGLLRRLDLAPSGSQIQPIPVAGDAACLALAGRVQARGFDLRPIRSPTVPKGAERLRLSLTLNTPAEALDTLIAALDPLLQEVRRCPPSS</sequence>
<evidence type="ECO:0000259" key="4">
    <source>
        <dbReference type="Pfam" id="PF00155"/>
    </source>
</evidence>
<keyword evidence="5" id="KW-0012">Acyltransferase</keyword>
<dbReference type="Gene3D" id="3.40.640.10">
    <property type="entry name" value="Type I PLP-dependent aspartate aminotransferase-like (Major domain)"/>
    <property type="match status" value="1"/>
</dbReference>
<protein>
    <submittedName>
        <fullName evidence="5">8-amino-7-oxononanoate synthase</fullName>
        <ecNumber evidence="5">2.3.1.47</ecNumber>
    </submittedName>
</protein>
<evidence type="ECO:0000313" key="5">
    <source>
        <dbReference type="EMBL" id="MFC3528093.1"/>
    </source>
</evidence>
<dbReference type="EMBL" id="JBHRXJ010000004">
    <property type="protein sequence ID" value="MFC3528093.1"/>
    <property type="molecule type" value="Genomic_DNA"/>
</dbReference>
<keyword evidence="6" id="KW-1185">Reference proteome</keyword>
<dbReference type="InterPro" id="IPR015424">
    <property type="entry name" value="PyrdxlP-dep_Trfase"/>
</dbReference>
<dbReference type="InterPro" id="IPR050087">
    <property type="entry name" value="AON_synthase_class-II"/>
</dbReference>
<evidence type="ECO:0000313" key="6">
    <source>
        <dbReference type="Proteomes" id="UP001595721"/>
    </source>
</evidence>
<dbReference type="PANTHER" id="PTHR13693:SF100">
    <property type="entry name" value="8-AMINO-7-OXONONANOATE SYNTHASE"/>
    <property type="match status" value="1"/>
</dbReference>
<feature type="domain" description="Aminotransferase class I/classII large" evidence="4">
    <location>
        <begin position="28"/>
        <end position="368"/>
    </location>
</feature>
<name>A0ABV7R547_9RHOB</name>
<gene>
    <name evidence="5" type="ORF">ACFOMH_07870</name>
</gene>
<dbReference type="Pfam" id="PF00155">
    <property type="entry name" value="Aminotran_1_2"/>
    <property type="match status" value="1"/>
</dbReference>